<evidence type="ECO:0000259" key="4">
    <source>
        <dbReference type="Pfam" id="PF18400"/>
    </source>
</evidence>
<keyword evidence="8" id="KW-1185">Reference proteome</keyword>
<evidence type="ECO:0000256" key="2">
    <source>
        <dbReference type="SAM" id="MobiDB-lite"/>
    </source>
</evidence>
<dbReference type="PANTHER" id="PTHR11226">
    <property type="entry name" value="UDP-GLUCOSE GLYCOPROTEIN:GLUCOSYLTRANSFERASE"/>
    <property type="match status" value="1"/>
</dbReference>
<protein>
    <recommendedName>
        <fullName evidence="9">UGGT thioredoxin-like domain-containing protein</fullName>
    </recommendedName>
</protein>
<name>A0A482XDV4_LAOST</name>
<evidence type="ECO:0000313" key="8">
    <source>
        <dbReference type="Proteomes" id="UP000291343"/>
    </source>
</evidence>
<evidence type="ECO:0008006" key="9">
    <source>
        <dbReference type="Google" id="ProtNLM"/>
    </source>
</evidence>
<feature type="signal peptide" evidence="3">
    <location>
        <begin position="1"/>
        <end position="27"/>
    </location>
</feature>
<sequence>MLLLQKTVSSLTTLLILLSCWCLLVSGGSGSGAGKKKKSKAVTTEIDAKWHNTPLVLEVAEYLAEEGSHLLWQFVDAVTDMQPPLSQLGSDKSAYDAVLRLTEGNILSTGQTSVLKLSLALRAHSPRVHMYSQMAAERRVPCANGVDLAGTLHCSAERLDASIDDVLAKDPKTVTRIETFRLDHNYPGADNRSVVAILYGELGTPGFAEFHKILKRRAAKGDIDYVLRHHVKDRSNRRVRLSGYGVELHMKSTEYKAEDDTKVSDKEKSGEGQAEDDEEEIEGFNFSKLKQMYPDKTEELDKLRQELLETSDELAPLKVWQFQELSLQAAQRIVSAPVEEAIKILTHISQNFPMQAKSLVKTRVNPEMKREIKLNQDKFANMLNIQPADTALFINSMFFEAENIDMMTILDTIRQELNIMEGLYKIGISDKSTLSKLLALDFSTATGREYAIDIRDSAIQWANDIEADKKYKRWPASLLELLRPTFPGMLRSIRRNIYNLVIIGDPSQRAVWPLIKMAESFHLHSSPLRIGLVFAVNSTGNGLNNAGVAMLNAFNYVTETKDPFEALSFITDVYASIKEADRDVLPGDVFKLLRSRFPSSDPDEVLGPDTDYDTGRQLAADFVRKSGFRTFPQAVGPTALNVSFRKTGVAVFVKNILSSNQASNTLSITPMDFI</sequence>
<evidence type="ECO:0000256" key="1">
    <source>
        <dbReference type="SAM" id="Coils"/>
    </source>
</evidence>
<dbReference type="InterPro" id="IPR009448">
    <property type="entry name" value="UDP-g_GGtrans"/>
</dbReference>
<feature type="domain" description="UGGT thioredoxin-like" evidence="6">
    <location>
        <begin position="452"/>
        <end position="634"/>
    </location>
</feature>
<organism evidence="7 8">
    <name type="scientific">Laodelphax striatellus</name>
    <name type="common">Small brown planthopper</name>
    <name type="synonym">Delphax striatella</name>
    <dbReference type="NCBI Taxonomy" id="195883"/>
    <lineage>
        <taxon>Eukaryota</taxon>
        <taxon>Metazoa</taxon>
        <taxon>Ecdysozoa</taxon>
        <taxon>Arthropoda</taxon>
        <taxon>Hexapoda</taxon>
        <taxon>Insecta</taxon>
        <taxon>Pterygota</taxon>
        <taxon>Neoptera</taxon>
        <taxon>Paraneoptera</taxon>
        <taxon>Hemiptera</taxon>
        <taxon>Auchenorrhyncha</taxon>
        <taxon>Fulgoroidea</taxon>
        <taxon>Delphacidae</taxon>
        <taxon>Criomorphinae</taxon>
        <taxon>Laodelphax</taxon>
    </lineage>
</organism>
<keyword evidence="1" id="KW-0175">Coiled coil</keyword>
<dbReference type="InterPro" id="IPR040694">
    <property type="entry name" value="UGGT_TRXL_2"/>
</dbReference>
<dbReference type="Pfam" id="PF18401">
    <property type="entry name" value="Thioredoxin_13"/>
    <property type="match status" value="1"/>
</dbReference>
<feature type="chain" id="PRO_5019854598" description="UGGT thioredoxin-like domain-containing protein" evidence="3">
    <location>
        <begin position="28"/>
        <end position="674"/>
    </location>
</feature>
<feature type="domain" description="UGGT thioredoxin-like" evidence="5">
    <location>
        <begin position="310"/>
        <end position="441"/>
    </location>
</feature>
<dbReference type="InterPro" id="IPR040693">
    <property type="entry name" value="UGGT_TRXL_1"/>
</dbReference>
<comment type="caution">
    <text evidence="7">The sequence shown here is derived from an EMBL/GenBank/DDBJ whole genome shotgun (WGS) entry which is preliminary data.</text>
</comment>
<feature type="compositionally biased region" description="Basic and acidic residues" evidence="2">
    <location>
        <begin position="255"/>
        <end position="270"/>
    </location>
</feature>
<dbReference type="SMR" id="A0A482XDV4"/>
<dbReference type="Proteomes" id="UP000291343">
    <property type="component" value="Unassembled WGS sequence"/>
</dbReference>
<dbReference type="OrthoDB" id="27683at2759"/>
<gene>
    <name evidence="7" type="ORF">LSTR_LSTR010878</name>
</gene>
<reference evidence="7 8" key="1">
    <citation type="journal article" date="2017" name="Gigascience">
        <title>Genome sequence of the small brown planthopper, Laodelphax striatellus.</title>
        <authorList>
            <person name="Zhu J."/>
            <person name="Jiang F."/>
            <person name="Wang X."/>
            <person name="Yang P."/>
            <person name="Bao Y."/>
            <person name="Zhao W."/>
            <person name="Wang W."/>
            <person name="Lu H."/>
            <person name="Wang Q."/>
            <person name="Cui N."/>
            <person name="Li J."/>
            <person name="Chen X."/>
            <person name="Luo L."/>
            <person name="Yu J."/>
            <person name="Kang L."/>
            <person name="Cui F."/>
        </authorList>
    </citation>
    <scope>NUCLEOTIDE SEQUENCE [LARGE SCALE GENOMIC DNA]</scope>
    <source>
        <strain evidence="7">Lst14</strain>
    </source>
</reference>
<accession>A0A482XDV4</accession>
<evidence type="ECO:0000313" key="7">
    <source>
        <dbReference type="EMBL" id="RZF43619.1"/>
    </source>
</evidence>
<dbReference type="GO" id="GO:0051082">
    <property type="term" value="F:unfolded protein binding"/>
    <property type="evidence" value="ECO:0007669"/>
    <property type="project" value="TreeGrafter"/>
</dbReference>
<dbReference type="GO" id="GO:0036503">
    <property type="term" value="P:ERAD pathway"/>
    <property type="evidence" value="ECO:0007669"/>
    <property type="project" value="TreeGrafter"/>
</dbReference>
<evidence type="ECO:0000256" key="3">
    <source>
        <dbReference type="SAM" id="SignalP"/>
    </source>
</evidence>
<dbReference type="EMBL" id="QKKF02012550">
    <property type="protein sequence ID" value="RZF43619.1"/>
    <property type="molecule type" value="Genomic_DNA"/>
</dbReference>
<dbReference type="GO" id="GO:0018279">
    <property type="term" value="P:protein N-linked glycosylation via asparagine"/>
    <property type="evidence" value="ECO:0007669"/>
    <property type="project" value="TreeGrafter"/>
</dbReference>
<feature type="coiled-coil region" evidence="1">
    <location>
        <begin position="286"/>
        <end position="313"/>
    </location>
</feature>
<feature type="domain" description="UGGT thioredoxin-like" evidence="4">
    <location>
        <begin position="52"/>
        <end position="237"/>
    </location>
</feature>
<dbReference type="InParanoid" id="A0A482XDV4"/>
<dbReference type="GO" id="GO:0003980">
    <property type="term" value="F:UDP-glucose:glycoprotein glucosyltransferase activity"/>
    <property type="evidence" value="ECO:0007669"/>
    <property type="project" value="InterPro"/>
</dbReference>
<keyword evidence="3" id="KW-0732">Signal</keyword>
<dbReference type="GO" id="GO:0005783">
    <property type="term" value="C:endoplasmic reticulum"/>
    <property type="evidence" value="ECO:0007669"/>
    <property type="project" value="TreeGrafter"/>
</dbReference>
<evidence type="ECO:0000259" key="6">
    <source>
        <dbReference type="Pfam" id="PF18402"/>
    </source>
</evidence>
<dbReference type="PROSITE" id="PS51257">
    <property type="entry name" value="PROKAR_LIPOPROTEIN"/>
    <property type="match status" value="1"/>
</dbReference>
<proteinExistence type="predicted"/>
<dbReference type="Pfam" id="PF18400">
    <property type="entry name" value="Thioredoxin_12"/>
    <property type="match status" value="1"/>
</dbReference>
<dbReference type="InterPro" id="IPR040692">
    <property type="entry name" value="UGGT_TRXL_3"/>
</dbReference>
<feature type="region of interest" description="Disordered" evidence="2">
    <location>
        <begin position="255"/>
        <end position="281"/>
    </location>
</feature>
<dbReference type="PANTHER" id="PTHR11226:SF0">
    <property type="entry name" value="UDP-GLUCOSE:GLYCOPROTEIN GLUCOSYLTRANSFERASE"/>
    <property type="match status" value="1"/>
</dbReference>
<dbReference type="AlphaFoldDB" id="A0A482XDV4"/>
<evidence type="ECO:0000259" key="5">
    <source>
        <dbReference type="Pfam" id="PF18401"/>
    </source>
</evidence>
<dbReference type="Pfam" id="PF18402">
    <property type="entry name" value="Thioredoxin_14"/>
    <property type="match status" value="1"/>
</dbReference>
<dbReference type="STRING" id="195883.A0A482XDV4"/>